<evidence type="ECO:0000313" key="2">
    <source>
        <dbReference type="Proteomes" id="UP000263881"/>
    </source>
</evidence>
<gene>
    <name evidence="1" type="ORF">CKQ53_01020</name>
</gene>
<proteinExistence type="predicted"/>
<keyword evidence="2" id="KW-1185">Reference proteome</keyword>
<protein>
    <submittedName>
        <fullName evidence="1">Phage major tail tube protein</fullName>
    </submittedName>
</protein>
<dbReference type="AlphaFoldDB" id="A0AAD0SI53"/>
<dbReference type="Proteomes" id="UP000263881">
    <property type="component" value="Chromosome"/>
</dbReference>
<dbReference type="InterPro" id="IPR006498">
    <property type="entry name" value="Tail_tube"/>
</dbReference>
<reference evidence="1 2" key="1">
    <citation type="submission" date="2017-08" db="EMBL/GenBank/DDBJ databases">
        <title>Comparative genomics of bacteria isolated from necrotic lesions of AOD affected trees.</title>
        <authorList>
            <person name="Doonan J."/>
            <person name="Denman S."/>
            <person name="McDonald J.E."/>
        </authorList>
    </citation>
    <scope>NUCLEOTIDE SEQUENCE [LARGE SCALE GENOMIC DNA]</scope>
    <source>
        <strain evidence="1 2">477</strain>
    </source>
</reference>
<dbReference type="EMBL" id="CP023009">
    <property type="protein sequence ID" value="AXW85703.1"/>
    <property type="molecule type" value="Genomic_DNA"/>
</dbReference>
<dbReference type="NCBIfam" id="TIGR01611">
    <property type="entry name" value="tail_tube"/>
    <property type="match status" value="1"/>
</dbReference>
<evidence type="ECO:0000313" key="1">
    <source>
        <dbReference type="EMBL" id="AXW85703.1"/>
    </source>
</evidence>
<name>A0AAD0SI53_9GAMM</name>
<dbReference type="KEGG" id="lbq:CKQ53_01020"/>
<dbReference type="Pfam" id="PF04985">
    <property type="entry name" value="Phage_tube"/>
    <property type="match status" value="1"/>
</dbReference>
<dbReference type="RefSeq" id="WP_094118874.1">
    <property type="nucleotide sequence ID" value="NZ_CP023009.1"/>
</dbReference>
<organism evidence="1 2">
    <name type="scientific">Lonsdalea britannica</name>
    <dbReference type="NCBI Taxonomy" id="1082704"/>
    <lineage>
        <taxon>Bacteria</taxon>
        <taxon>Pseudomonadati</taxon>
        <taxon>Pseudomonadota</taxon>
        <taxon>Gammaproteobacteria</taxon>
        <taxon>Enterobacterales</taxon>
        <taxon>Pectobacteriaceae</taxon>
        <taxon>Lonsdalea</taxon>
    </lineage>
</organism>
<accession>A0AAD0SI53</accession>
<sequence length="171" mass="18826">MALPRILKQLNLFNDGNSYMGVVESFTQPKLTRKFEKWRGGGMPGAVDIDMGLDDSALEVEWQIAGIEPLIYKQLGNTKADGVPLRFTCSVQRDDTAEVQAVEVVLRGRHKEIDGGEAKLGELTKTKVSTTCTYYKLTVNGEVLIEIDLLNMIEIVGGVDLMEAHRSAIGL</sequence>